<sequence>MGPSRVRWTSDRAFGPSGNPKRIVGLDVARGFALLGMIAVHILPAYSPYTGRPTVVWQLLAGNAAALFALLAGISVALITGANNPHQGRRMTRSRVSLVTRAILILLLGLAISELPLRVFNILPYYGLMFLVAVLLTGMRIRSLLITAGGFIVLGPLAIFALNSFVDYKGPANPNFTSLFTQPVETLLTLLAGGTYPVITWMAYICVGMALGRMNLRWLLTEARLILWGLVLIAIGSITSWFLIDYLGGFEALYYYTDGYDAEDIIDTIDYGPSKHLPTDTLWWLAIDGPHTNTPFSLVKSLGFAVLFLGLTLVISQALRHVLFPLIAAGSMTLTIYVTHLVSFAYFTDSIKAYRTEWFLGQVIFFLIFASFWHLAFGQGPLERIISKTCKGVSKRLVPKNAPVSEDRSTAAPAAAGENTHTPTDAEQSDPRE</sequence>
<evidence type="ECO:0000313" key="4">
    <source>
        <dbReference type="EMBL" id="EFK54185.1"/>
    </source>
</evidence>
<protein>
    <recommendedName>
        <fullName evidence="3">Heparan-alpha-glucosaminide N-acetyltransferase catalytic domain-containing protein</fullName>
    </recommendedName>
</protein>
<dbReference type="PANTHER" id="PTHR30590">
    <property type="entry name" value="INNER MEMBRANE PROTEIN"/>
    <property type="match status" value="1"/>
</dbReference>
<dbReference type="eggNOG" id="COG2311">
    <property type="taxonomic scope" value="Bacteria"/>
</dbReference>
<name>D7WDF4_9CORY</name>
<evidence type="ECO:0000256" key="1">
    <source>
        <dbReference type="SAM" id="MobiDB-lite"/>
    </source>
</evidence>
<feature type="transmembrane region" description="Helical" evidence="2">
    <location>
        <begin position="144"/>
        <end position="166"/>
    </location>
</feature>
<keyword evidence="2" id="KW-0472">Membrane</keyword>
<dbReference type="HOGENOM" id="CLU_036065_1_1_11"/>
<feature type="transmembrane region" description="Helical" evidence="2">
    <location>
        <begin position="322"/>
        <end position="347"/>
    </location>
</feature>
<feature type="transmembrane region" description="Helical" evidence="2">
    <location>
        <begin position="94"/>
        <end position="113"/>
    </location>
</feature>
<accession>D7WDF4</accession>
<feature type="transmembrane region" description="Helical" evidence="2">
    <location>
        <begin position="359"/>
        <end position="378"/>
    </location>
</feature>
<reference evidence="4" key="1">
    <citation type="submission" date="2010-06" db="EMBL/GenBank/DDBJ databases">
        <authorList>
            <person name="Muzny D."/>
            <person name="Qin X."/>
            <person name="Buhay C."/>
            <person name="Dugan-Rocha S."/>
            <person name="Ding Y."/>
            <person name="Chen G."/>
            <person name="Hawes A."/>
            <person name="Holder M."/>
            <person name="Jhangiani S."/>
            <person name="Johnson A."/>
            <person name="Khan Z."/>
            <person name="Li Z."/>
            <person name="Liu W."/>
            <person name="Liu X."/>
            <person name="Perez L."/>
            <person name="Shen H."/>
            <person name="Wang Q."/>
            <person name="Watt J."/>
            <person name="Xi L."/>
            <person name="Xin Y."/>
            <person name="Zhou J."/>
            <person name="Deng J."/>
            <person name="Jiang H."/>
            <person name="Liu Y."/>
            <person name="Qu J."/>
            <person name="Song X.-Z."/>
            <person name="Zhang L."/>
            <person name="Villasana D."/>
            <person name="Johnson A."/>
            <person name="Liu J."/>
            <person name="Liyanage D."/>
            <person name="Lorensuhewa L."/>
            <person name="Robinson T."/>
            <person name="Song A."/>
            <person name="Song B.-B."/>
            <person name="Dinh H."/>
            <person name="Thornton R."/>
            <person name="Coyle M."/>
            <person name="Francisco L."/>
            <person name="Jackson L."/>
            <person name="Javaid M."/>
            <person name="Korchina V."/>
            <person name="Kovar C."/>
            <person name="Mata R."/>
            <person name="Mathew T."/>
            <person name="Ngo R."/>
            <person name="Nguyen L."/>
            <person name="Nguyen N."/>
            <person name="Okwuonu G."/>
            <person name="Ongeri F."/>
            <person name="Pham C."/>
            <person name="Simmons D."/>
            <person name="Wilczek-Boney K."/>
            <person name="Hale W."/>
            <person name="Jakkamsetti A."/>
            <person name="Pham P."/>
            <person name="Ruth R."/>
            <person name="San Lucas F."/>
            <person name="Warren J."/>
            <person name="Zhang J."/>
            <person name="Zhao Z."/>
            <person name="Zhou C."/>
            <person name="Zhu D."/>
            <person name="Lee S."/>
            <person name="Bess C."/>
            <person name="Blankenburg K."/>
            <person name="Forbes L."/>
            <person name="Fu Q."/>
            <person name="Gubbala S."/>
            <person name="Hirani K."/>
            <person name="Jayaseelan J.C."/>
            <person name="Lara F."/>
            <person name="Munidasa M."/>
            <person name="Palculict T."/>
            <person name="Patil S."/>
            <person name="Pu L.-L."/>
            <person name="Saada N."/>
            <person name="Tang L."/>
            <person name="Weissenberger G."/>
            <person name="Zhu Y."/>
            <person name="Hemphill L."/>
            <person name="Shang Y."/>
            <person name="Youmans B."/>
            <person name="Ayvaz T."/>
            <person name="Ross M."/>
            <person name="Santibanez J."/>
            <person name="Aqrawi P."/>
            <person name="Gross S."/>
            <person name="Joshi V."/>
            <person name="Fowler G."/>
            <person name="Nazareth L."/>
            <person name="Reid J."/>
            <person name="Worley K."/>
            <person name="Petrosino J."/>
            <person name="Highlander S."/>
            <person name="Gibbs R."/>
        </authorList>
    </citation>
    <scope>NUCLEOTIDE SEQUENCE [LARGE SCALE GENOMIC DNA]</scope>
    <source>
        <strain evidence="4">ATCC 33030</strain>
    </source>
</reference>
<evidence type="ECO:0000256" key="2">
    <source>
        <dbReference type="SAM" id="Phobius"/>
    </source>
</evidence>
<evidence type="ECO:0000259" key="3">
    <source>
        <dbReference type="Pfam" id="PF07786"/>
    </source>
</evidence>
<proteinExistence type="predicted"/>
<feature type="transmembrane region" description="Helical" evidence="2">
    <location>
        <begin position="223"/>
        <end position="244"/>
    </location>
</feature>
<keyword evidence="2" id="KW-0812">Transmembrane</keyword>
<feature type="region of interest" description="Disordered" evidence="1">
    <location>
        <begin position="401"/>
        <end position="433"/>
    </location>
</feature>
<comment type="caution">
    <text evidence="4">The sequence shown here is derived from an EMBL/GenBank/DDBJ whole genome shotgun (WGS) entry which is preliminary data.</text>
</comment>
<dbReference type="EMBL" id="ACLJ02000003">
    <property type="protein sequence ID" value="EFK54185.1"/>
    <property type="molecule type" value="Genomic_DNA"/>
</dbReference>
<feature type="transmembrane region" description="Helical" evidence="2">
    <location>
        <begin position="298"/>
        <end position="315"/>
    </location>
</feature>
<organism evidence="4 5">
    <name type="scientific">Corynebacterium genitalium ATCC 33030</name>
    <dbReference type="NCBI Taxonomy" id="585529"/>
    <lineage>
        <taxon>Bacteria</taxon>
        <taxon>Bacillati</taxon>
        <taxon>Actinomycetota</taxon>
        <taxon>Actinomycetes</taxon>
        <taxon>Mycobacteriales</taxon>
        <taxon>Corynebacteriaceae</taxon>
        <taxon>Corynebacterium</taxon>
    </lineage>
</organism>
<dbReference type="PANTHER" id="PTHR30590:SF2">
    <property type="entry name" value="INNER MEMBRANE PROTEIN"/>
    <property type="match status" value="1"/>
</dbReference>
<evidence type="ECO:0000313" key="5">
    <source>
        <dbReference type="Proteomes" id="UP000004208"/>
    </source>
</evidence>
<feature type="transmembrane region" description="Helical" evidence="2">
    <location>
        <begin position="31"/>
        <end position="49"/>
    </location>
</feature>
<feature type="transmembrane region" description="Helical" evidence="2">
    <location>
        <begin position="186"/>
        <end position="211"/>
    </location>
</feature>
<dbReference type="InterPro" id="IPR052529">
    <property type="entry name" value="Bact_Transport_Assoc"/>
</dbReference>
<keyword evidence="2" id="KW-1133">Transmembrane helix</keyword>
<dbReference type="Pfam" id="PF07786">
    <property type="entry name" value="HGSNAT_cat"/>
    <property type="match status" value="1"/>
</dbReference>
<keyword evidence="5" id="KW-1185">Reference proteome</keyword>
<gene>
    <name evidence="4" type="ORF">HMPREF0291_11842</name>
</gene>
<dbReference type="STRING" id="585529.HMPREF0291_11842"/>
<dbReference type="InterPro" id="IPR012429">
    <property type="entry name" value="HGSNAT_cat"/>
</dbReference>
<dbReference type="AlphaFoldDB" id="D7WDF4"/>
<feature type="domain" description="Heparan-alpha-glucosaminide N-acetyltransferase catalytic" evidence="3">
    <location>
        <begin position="22"/>
        <end position="218"/>
    </location>
</feature>
<feature type="transmembrane region" description="Helical" evidence="2">
    <location>
        <begin position="55"/>
        <end position="82"/>
    </location>
</feature>
<feature type="transmembrane region" description="Helical" evidence="2">
    <location>
        <begin position="119"/>
        <end position="137"/>
    </location>
</feature>
<dbReference type="Proteomes" id="UP000004208">
    <property type="component" value="Unassembled WGS sequence"/>
</dbReference>